<protein>
    <submittedName>
        <fullName evidence="8">EF-P lysine aminoacylase GenX</fullName>
    </submittedName>
</protein>
<dbReference type="AlphaFoldDB" id="A0A1F6VD63"/>
<evidence type="ECO:0000256" key="5">
    <source>
        <dbReference type="ARBA" id="ARBA00052794"/>
    </source>
</evidence>
<keyword evidence="2" id="KW-0436">Ligase</keyword>
<organism evidence="8 9">
    <name type="scientific">Candidatus Muproteobacteria bacterium RBG_16_60_9</name>
    <dbReference type="NCBI Taxonomy" id="1817755"/>
    <lineage>
        <taxon>Bacteria</taxon>
        <taxon>Pseudomonadati</taxon>
        <taxon>Pseudomonadota</taxon>
        <taxon>Candidatus Muproteobacteria</taxon>
    </lineage>
</organism>
<sequence>MTLATNCDWRPTASLDTLTRRAQIIARVREFFARRGVLEVETPILSAAGTTDPNLHSFAAQSLAPGANRGLRYLQTSPEFAMKRLLAAGSGSIYQICKVFRGDESGRLHNPEFTMLEWYRVGFSYHQLMDEVVLLATDVLAGFQSPQTAEKVTYRDAFLAHTSLDPHAATAADFMAHAQSRELDVSGLGSGDRDAWRDLLLTHIVEPHLGRGRFTCLYDYPASQAALARVRAGDPPLAERFEVYFEGIELANGFQELADANEQRERFERDRRERAKRGLPDVPHDEHLLAALAHGLPVCSGVALGLDRLLMLASAATSIAEVVAFPWERS</sequence>
<dbReference type="GO" id="GO:0004824">
    <property type="term" value="F:lysine-tRNA ligase activity"/>
    <property type="evidence" value="ECO:0007669"/>
    <property type="project" value="InterPro"/>
</dbReference>
<dbReference type="InterPro" id="IPR018149">
    <property type="entry name" value="Lys-tRNA-synth_II_C"/>
</dbReference>
<dbReference type="PRINTS" id="PR00982">
    <property type="entry name" value="TRNASYNTHLYS"/>
</dbReference>
<dbReference type="InterPro" id="IPR004364">
    <property type="entry name" value="Aa-tRNA-synt_II"/>
</dbReference>
<evidence type="ECO:0000259" key="7">
    <source>
        <dbReference type="PROSITE" id="PS50862"/>
    </source>
</evidence>
<comment type="subunit">
    <text evidence="1">Homodimer.</text>
</comment>
<dbReference type="Pfam" id="PF00152">
    <property type="entry name" value="tRNA-synt_2"/>
    <property type="match status" value="1"/>
</dbReference>
<keyword evidence="4" id="KW-0067">ATP-binding</keyword>
<dbReference type="GO" id="GO:0005829">
    <property type="term" value="C:cytosol"/>
    <property type="evidence" value="ECO:0007669"/>
    <property type="project" value="TreeGrafter"/>
</dbReference>
<dbReference type="InterPro" id="IPR004525">
    <property type="entry name" value="EpmA"/>
</dbReference>
<evidence type="ECO:0000256" key="2">
    <source>
        <dbReference type="ARBA" id="ARBA00022598"/>
    </source>
</evidence>
<dbReference type="FunFam" id="3.30.930.10:FF:000017">
    <property type="entry name" value="Elongation factor P--(R)-beta-lysine ligase"/>
    <property type="match status" value="1"/>
</dbReference>
<evidence type="ECO:0000256" key="6">
    <source>
        <dbReference type="SAM" id="Coils"/>
    </source>
</evidence>
<dbReference type="SUPFAM" id="SSF55681">
    <property type="entry name" value="Class II aaRS and biotin synthetases"/>
    <property type="match status" value="1"/>
</dbReference>
<dbReference type="PANTHER" id="PTHR42918">
    <property type="entry name" value="LYSYL-TRNA SYNTHETASE"/>
    <property type="match status" value="1"/>
</dbReference>
<evidence type="ECO:0000256" key="1">
    <source>
        <dbReference type="ARBA" id="ARBA00011738"/>
    </source>
</evidence>
<dbReference type="NCBIfam" id="TIGR00462">
    <property type="entry name" value="genX"/>
    <property type="match status" value="1"/>
</dbReference>
<keyword evidence="3" id="KW-0547">Nucleotide-binding</keyword>
<dbReference type="InterPro" id="IPR045864">
    <property type="entry name" value="aa-tRNA-synth_II/BPL/LPL"/>
</dbReference>
<dbReference type="GO" id="GO:0006430">
    <property type="term" value="P:lysyl-tRNA aminoacylation"/>
    <property type="evidence" value="ECO:0007669"/>
    <property type="project" value="InterPro"/>
</dbReference>
<evidence type="ECO:0000256" key="4">
    <source>
        <dbReference type="ARBA" id="ARBA00022840"/>
    </source>
</evidence>
<dbReference type="GO" id="GO:0005524">
    <property type="term" value="F:ATP binding"/>
    <property type="evidence" value="ECO:0007669"/>
    <property type="project" value="UniProtKB-KW"/>
</dbReference>
<reference evidence="8 9" key="1">
    <citation type="journal article" date="2016" name="Nat. Commun.">
        <title>Thousands of microbial genomes shed light on interconnected biogeochemical processes in an aquifer system.</title>
        <authorList>
            <person name="Anantharaman K."/>
            <person name="Brown C.T."/>
            <person name="Hug L.A."/>
            <person name="Sharon I."/>
            <person name="Castelle C.J."/>
            <person name="Probst A.J."/>
            <person name="Thomas B.C."/>
            <person name="Singh A."/>
            <person name="Wilkins M.J."/>
            <person name="Karaoz U."/>
            <person name="Brodie E.L."/>
            <person name="Williams K.H."/>
            <person name="Hubbard S.S."/>
            <person name="Banfield J.F."/>
        </authorList>
    </citation>
    <scope>NUCLEOTIDE SEQUENCE [LARGE SCALE GENOMIC DNA]</scope>
</reference>
<evidence type="ECO:0000313" key="9">
    <source>
        <dbReference type="Proteomes" id="UP000179076"/>
    </source>
</evidence>
<feature type="domain" description="Aminoacyl-transfer RNA synthetases class-II family profile" evidence="7">
    <location>
        <begin position="24"/>
        <end position="326"/>
    </location>
</feature>
<evidence type="ECO:0000313" key="8">
    <source>
        <dbReference type="EMBL" id="OGI67597.1"/>
    </source>
</evidence>
<keyword evidence="6" id="KW-0175">Coiled coil</keyword>
<evidence type="ECO:0000256" key="3">
    <source>
        <dbReference type="ARBA" id="ARBA00022741"/>
    </source>
</evidence>
<accession>A0A1F6VD63</accession>
<comment type="caution">
    <text evidence="8">The sequence shown here is derived from an EMBL/GenBank/DDBJ whole genome shotgun (WGS) entry which is preliminary data.</text>
</comment>
<feature type="coiled-coil region" evidence="6">
    <location>
        <begin position="250"/>
        <end position="277"/>
    </location>
</feature>
<dbReference type="PANTHER" id="PTHR42918:SF6">
    <property type="entry name" value="ELONGATION FACTOR P--(R)-BETA-LYSINE LIGASE"/>
    <property type="match status" value="1"/>
</dbReference>
<dbReference type="InterPro" id="IPR006195">
    <property type="entry name" value="aa-tRNA-synth_II"/>
</dbReference>
<name>A0A1F6VD63_9PROT</name>
<proteinExistence type="predicted"/>
<comment type="catalytic activity">
    <reaction evidence="5">
        <text>D-beta-lysine + L-lysyl-[protein] + ATP = N(6)-((3R)-3,6-diaminohexanoyl)-L-lysyl-[protein] + AMP + diphosphate + H(+)</text>
        <dbReference type="Rhea" id="RHEA:83435"/>
        <dbReference type="Rhea" id="RHEA-COMP:9752"/>
        <dbReference type="Rhea" id="RHEA-COMP:20131"/>
        <dbReference type="ChEBI" id="CHEBI:15378"/>
        <dbReference type="ChEBI" id="CHEBI:29969"/>
        <dbReference type="ChEBI" id="CHEBI:30616"/>
        <dbReference type="ChEBI" id="CHEBI:33019"/>
        <dbReference type="ChEBI" id="CHEBI:84138"/>
        <dbReference type="ChEBI" id="CHEBI:156053"/>
        <dbReference type="ChEBI" id="CHEBI:456215"/>
    </reaction>
    <physiologicalReaction direction="left-to-right" evidence="5">
        <dbReference type="Rhea" id="RHEA:83436"/>
    </physiologicalReaction>
</comment>
<dbReference type="PROSITE" id="PS50862">
    <property type="entry name" value="AA_TRNA_LIGASE_II"/>
    <property type="match status" value="1"/>
</dbReference>
<dbReference type="NCBIfam" id="NF006828">
    <property type="entry name" value="PRK09350.1"/>
    <property type="match status" value="1"/>
</dbReference>
<dbReference type="Proteomes" id="UP000179076">
    <property type="component" value="Unassembled WGS sequence"/>
</dbReference>
<dbReference type="EMBL" id="MFSP01000055">
    <property type="protein sequence ID" value="OGI67597.1"/>
    <property type="molecule type" value="Genomic_DNA"/>
</dbReference>
<dbReference type="Gene3D" id="3.30.930.10">
    <property type="entry name" value="Bira Bifunctional Protein, Domain 2"/>
    <property type="match status" value="1"/>
</dbReference>
<dbReference type="GO" id="GO:0000049">
    <property type="term" value="F:tRNA binding"/>
    <property type="evidence" value="ECO:0007669"/>
    <property type="project" value="TreeGrafter"/>
</dbReference>
<gene>
    <name evidence="8" type="ORF">A2W18_03320</name>
</gene>